<evidence type="ECO:0008006" key="4">
    <source>
        <dbReference type="Google" id="ProtNLM"/>
    </source>
</evidence>
<protein>
    <recommendedName>
        <fullName evidence="4">Lipoprotein</fullName>
    </recommendedName>
</protein>
<name>A0ABZ0L273_9BACL</name>
<gene>
    <name evidence="2" type="ORF">QWT69_08620</name>
</gene>
<feature type="region of interest" description="Disordered" evidence="1">
    <location>
        <begin position="32"/>
        <end position="65"/>
    </location>
</feature>
<dbReference type="PROSITE" id="PS51257">
    <property type="entry name" value="PROKAR_LIPOPROTEIN"/>
    <property type="match status" value="1"/>
</dbReference>
<accession>A0ABZ0L273</accession>
<dbReference type="RefSeq" id="WP_317964782.1">
    <property type="nucleotide sequence ID" value="NZ_CP129118.1"/>
</dbReference>
<dbReference type="EMBL" id="CP129118">
    <property type="protein sequence ID" value="WOV86023.1"/>
    <property type="molecule type" value="Genomic_DNA"/>
</dbReference>
<evidence type="ECO:0000313" key="2">
    <source>
        <dbReference type="EMBL" id="WOV86023.1"/>
    </source>
</evidence>
<reference evidence="2 3" key="1">
    <citation type="submission" date="2023-06" db="EMBL/GenBank/DDBJ databases">
        <title>Sporosarcina sp. nov., isolated from Korean tranditional fermented seafood 'Jeotgal'.</title>
        <authorList>
            <person name="Yang A.I."/>
            <person name="Shin N.-R."/>
        </authorList>
    </citation>
    <scope>NUCLEOTIDE SEQUENCE [LARGE SCALE GENOMIC DNA]</scope>
    <source>
        <strain evidence="2 3">T2O-4</strain>
    </source>
</reference>
<proteinExistence type="predicted"/>
<evidence type="ECO:0000256" key="1">
    <source>
        <dbReference type="SAM" id="MobiDB-lite"/>
    </source>
</evidence>
<dbReference type="Proteomes" id="UP001303902">
    <property type="component" value="Chromosome"/>
</dbReference>
<sequence length="65" mass="6886">MKLLTEDKKWMKLGAATFLSVGLLAACGDGKDDVDVDVDNNPPADVDVDVDDGVDDGVDMDDDSK</sequence>
<evidence type="ECO:0000313" key="3">
    <source>
        <dbReference type="Proteomes" id="UP001303902"/>
    </source>
</evidence>
<feature type="compositionally biased region" description="Acidic residues" evidence="1">
    <location>
        <begin position="46"/>
        <end position="65"/>
    </location>
</feature>
<keyword evidence="3" id="KW-1185">Reference proteome</keyword>
<organism evidence="2 3">
    <name type="scientific">Sporosarcina oncorhynchi</name>
    <dbReference type="NCBI Taxonomy" id="3056444"/>
    <lineage>
        <taxon>Bacteria</taxon>
        <taxon>Bacillati</taxon>
        <taxon>Bacillota</taxon>
        <taxon>Bacilli</taxon>
        <taxon>Bacillales</taxon>
        <taxon>Caryophanaceae</taxon>
        <taxon>Sporosarcina</taxon>
    </lineage>
</organism>